<feature type="transmembrane region" description="Helical" evidence="1">
    <location>
        <begin position="94"/>
        <end position="115"/>
    </location>
</feature>
<dbReference type="AlphaFoldDB" id="A0A1F4USG0"/>
<dbReference type="Pfam" id="PF13439">
    <property type="entry name" value="Glyco_transf_4"/>
    <property type="match status" value="1"/>
</dbReference>
<evidence type="ECO:0000259" key="3">
    <source>
        <dbReference type="Pfam" id="PF13439"/>
    </source>
</evidence>
<keyword evidence="1" id="KW-1133">Transmembrane helix</keyword>
<dbReference type="InterPro" id="IPR050194">
    <property type="entry name" value="Glycosyltransferase_grp1"/>
</dbReference>
<name>A0A1F4USG0_UNCKA</name>
<feature type="transmembrane region" description="Helical" evidence="1">
    <location>
        <begin position="61"/>
        <end position="82"/>
    </location>
</feature>
<evidence type="ECO:0000313" key="5">
    <source>
        <dbReference type="Proteomes" id="UP000176444"/>
    </source>
</evidence>
<dbReference type="Pfam" id="PF00534">
    <property type="entry name" value="Glycos_transf_1"/>
    <property type="match status" value="1"/>
</dbReference>
<organism evidence="4 5">
    <name type="scientific">candidate division WWE3 bacterium RIFCSPHIGHO2_01_FULL_35_17</name>
    <dbReference type="NCBI Taxonomy" id="1802614"/>
    <lineage>
        <taxon>Bacteria</taxon>
        <taxon>Katanobacteria</taxon>
    </lineage>
</organism>
<evidence type="ECO:0008006" key="6">
    <source>
        <dbReference type="Google" id="ProtNLM"/>
    </source>
</evidence>
<feature type="domain" description="Glycosyl transferase family 1" evidence="2">
    <location>
        <begin position="210"/>
        <end position="372"/>
    </location>
</feature>
<dbReference type="Gene3D" id="3.40.50.2000">
    <property type="entry name" value="Glycogen Phosphorylase B"/>
    <property type="match status" value="2"/>
</dbReference>
<dbReference type="InterPro" id="IPR001296">
    <property type="entry name" value="Glyco_trans_1"/>
</dbReference>
<dbReference type="InterPro" id="IPR028098">
    <property type="entry name" value="Glyco_trans_4-like_N"/>
</dbReference>
<keyword evidence="1" id="KW-0812">Transmembrane</keyword>
<feature type="domain" description="Glycosyltransferase subfamily 4-like N-terminal" evidence="3">
    <location>
        <begin position="21"/>
        <end position="191"/>
    </location>
</feature>
<dbReference type="GO" id="GO:0016757">
    <property type="term" value="F:glycosyltransferase activity"/>
    <property type="evidence" value="ECO:0007669"/>
    <property type="project" value="InterPro"/>
</dbReference>
<reference evidence="4 5" key="1">
    <citation type="journal article" date="2016" name="Nat. Commun.">
        <title>Thousands of microbial genomes shed light on interconnected biogeochemical processes in an aquifer system.</title>
        <authorList>
            <person name="Anantharaman K."/>
            <person name="Brown C.T."/>
            <person name="Hug L.A."/>
            <person name="Sharon I."/>
            <person name="Castelle C.J."/>
            <person name="Probst A.J."/>
            <person name="Thomas B.C."/>
            <person name="Singh A."/>
            <person name="Wilkins M.J."/>
            <person name="Karaoz U."/>
            <person name="Brodie E.L."/>
            <person name="Williams K.H."/>
            <person name="Hubbard S.S."/>
            <person name="Banfield J.F."/>
        </authorList>
    </citation>
    <scope>NUCLEOTIDE SEQUENCE [LARGE SCALE GENOMIC DNA]</scope>
</reference>
<dbReference type="Proteomes" id="UP000176444">
    <property type="component" value="Unassembled WGS sequence"/>
</dbReference>
<proteinExistence type="predicted"/>
<comment type="caution">
    <text evidence="4">The sequence shown here is derived from an EMBL/GenBank/DDBJ whole genome shotgun (WGS) entry which is preliminary data.</text>
</comment>
<dbReference type="SUPFAM" id="SSF53756">
    <property type="entry name" value="UDP-Glycosyltransferase/glycogen phosphorylase"/>
    <property type="match status" value="1"/>
</dbReference>
<evidence type="ECO:0000259" key="2">
    <source>
        <dbReference type="Pfam" id="PF00534"/>
    </source>
</evidence>
<evidence type="ECO:0000313" key="4">
    <source>
        <dbReference type="EMBL" id="OGC47113.1"/>
    </source>
</evidence>
<protein>
    <recommendedName>
        <fullName evidence="6">Glycosyl transferase family 1 domain-containing protein</fullName>
    </recommendedName>
</protein>
<evidence type="ECO:0000256" key="1">
    <source>
        <dbReference type="SAM" id="Phobius"/>
    </source>
</evidence>
<dbReference type="PANTHER" id="PTHR45947:SF3">
    <property type="entry name" value="SULFOQUINOVOSYL TRANSFERASE SQD2"/>
    <property type="match status" value="1"/>
</dbReference>
<sequence length="394" mass="45174">MANNQEPRVLIFSTAYLPFIGGAELAIKEITDRVKNWSFDLITARQDRRLSKFEKQGNVNIYRLGLGLGFLDKFLLPISGFLKAVRLNKKRNYRFIWSIMASQAGIAAVYFKLFYPAKKILLTIQEGDPEEYLKRYVLNIEFLYKIFIRPWHLLPFRRADYITVISADLKERVIRSGAKCPIETVPNGVSLKNFKINNLRETDERQESELKLKLGVKTNEKVIITVSRLVKKNAVDDLIKAGQYLDLPFKILIIGQGKDEQKLKSLVEKLKFKNKVIFLGYIKHLDLPQYLSISDVFVRPSLSEGLGNAFLEAMAVGLPVIGTPVGGIPDFLKERETGLFCEPGNPKSIALKIKEILSDNELKERIIKNGKKLIFEKYDWESIALKMEEIFKKL</sequence>
<dbReference type="CDD" id="cd03801">
    <property type="entry name" value="GT4_PimA-like"/>
    <property type="match status" value="1"/>
</dbReference>
<dbReference type="PANTHER" id="PTHR45947">
    <property type="entry name" value="SULFOQUINOVOSYL TRANSFERASE SQD2"/>
    <property type="match status" value="1"/>
</dbReference>
<keyword evidence="1" id="KW-0472">Membrane</keyword>
<dbReference type="EMBL" id="MEUX01000022">
    <property type="protein sequence ID" value="OGC47113.1"/>
    <property type="molecule type" value="Genomic_DNA"/>
</dbReference>
<accession>A0A1F4USG0</accession>
<gene>
    <name evidence="4" type="ORF">A2713_01995</name>
</gene>